<organism evidence="3 4">
    <name type="scientific">Croceibacterium selenioxidans</name>
    <dbReference type="NCBI Taxonomy" id="2838833"/>
    <lineage>
        <taxon>Bacteria</taxon>
        <taxon>Pseudomonadati</taxon>
        <taxon>Pseudomonadota</taxon>
        <taxon>Alphaproteobacteria</taxon>
        <taxon>Sphingomonadales</taxon>
        <taxon>Erythrobacteraceae</taxon>
        <taxon>Croceibacterium</taxon>
    </lineage>
</organism>
<accession>A0ABS5W6W4</accession>
<sequence>MDILNRLKATPMRAAIAGALAVAVPAALAVSAAPAAAQSDQLDQVVAALRGITTMKADFTQTDRKGQTVRGVMTMKAPGRIRFEYEKGVNMLIVSNGRSLTLIDYEVAQTQRWPISNSPLGALLDPKRDVKRYGKLISTGNPDVLSIEVKDPKKPEYGTITLIFTRSGDAPGGLKLSSWVALDAQNKRTTVRLSNQRFGVTVPDSAFTYRDPRPAVGRPR</sequence>
<dbReference type="RefSeq" id="WP_214537181.1">
    <property type="nucleotide sequence ID" value="NZ_JAHFVK010000002.1"/>
</dbReference>
<evidence type="ECO:0000313" key="4">
    <source>
        <dbReference type="Proteomes" id="UP000811255"/>
    </source>
</evidence>
<feature type="signal peptide" evidence="2">
    <location>
        <begin position="1"/>
        <end position="29"/>
    </location>
</feature>
<comment type="caution">
    <text evidence="3">The sequence shown here is derived from an EMBL/GenBank/DDBJ whole genome shotgun (WGS) entry which is preliminary data.</text>
</comment>
<dbReference type="CDD" id="cd16325">
    <property type="entry name" value="LolA"/>
    <property type="match status" value="1"/>
</dbReference>
<dbReference type="Gene3D" id="2.50.20.10">
    <property type="entry name" value="Lipoprotein localisation LolA/LolB/LppX"/>
    <property type="match status" value="1"/>
</dbReference>
<dbReference type="PANTHER" id="PTHR35869:SF1">
    <property type="entry name" value="OUTER-MEMBRANE LIPOPROTEIN CARRIER PROTEIN"/>
    <property type="match status" value="1"/>
</dbReference>
<evidence type="ECO:0000256" key="1">
    <source>
        <dbReference type="ARBA" id="ARBA00022729"/>
    </source>
</evidence>
<dbReference type="PANTHER" id="PTHR35869">
    <property type="entry name" value="OUTER-MEMBRANE LIPOPROTEIN CARRIER PROTEIN"/>
    <property type="match status" value="1"/>
</dbReference>
<protein>
    <submittedName>
        <fullName evidence="3">Outer membrane lipoprotein carrier protein LolA</fullName>
    </submittedName>
</protein>
<keyword evidence="4" id="KW-1185">Reference proteome</keyword>
<evidence type="ECO:0000313" key="3">
    <source>
        <dbReference type="EMBL" id="MBT2135475.1"/>
    </source>
</evidence>
<dbReference type="Pfam" id="PF03548">
    <property type="entry name" value="LolA"/>
    <property type="match status" value="1"/>
</dbReference>
<dbReference type="InterPro" id="IPR029046">
    <property type="entry name" value="LolA/LolB/LppX"/>
</dbReference>
<keyword evidence="1 2" id="KW-0732">Signal</keyword>
<reference evidence="3 4" key="1">
    <citation type="submission" date="2021-05" db="EMBL/GenBank/DDBJ databases">
        <title>Croceibacterium sp. LX-88 genome sequence.</title>
        <authorList>
            <person name="Luo X."/>
        </authorList>
    </citation>
    <scope>NUCLEOTIDE SEQUENCE [LARGE SCALE GENOMIC DNA]</scope>
    <source>
        <strain evidence="3 4">LX-88</strain>
    </source>
</reference>
<name>A0ABS5W6W4_9SPHN</name>
<dbReference type="Proteomes" id="UP000811255">
    <property type="component" value="Unassembled WGS sequence"/>
</dbReference>
<dbReference type="SUPFAM" id="SSF89392">
    <property type="entry name" value="Prokaryotic lipoproteins and lipoprotein localization factors"/>
    <property type="match status" value="1"/>
</dbReference>
<dbReference type="InterPro" id="IPR004564">
    <property type="entry name" value="OM_lipoprot_carrier_LolA-like"/>
</dbReference>
<evidence type="ECO:0000256" key="2">
    <source>
        <dbReference type="SAM" id="SignalP"/>
    </source>
</evidence>
<feature type="chain" id="PRO_5046781527" evidence="2">
    <location>
        <begin position="30"/>
        <end position="220"/>
    </location>
</feature>
<dbReference type="EMBL" id="JAHFVK010000002">
    <property type="protein sequence ID" value="MBT2135475.1"/>
    <property type="molecule type" value="Genomic_DNA"/>
</dbReference>
<gene>
    <name evidence="3" type="ORF">KK137_14150</name>
</gene>
<keyword evidence="3" id="KW-0449">Lipoprotein</keyword>
<proteinExistence type="predicted"/>